<gene>
    <name evidence="4" type="ORF">KFE25_007124</name>
</gene>
<dbReference type="SMART" id="SM00382">
    <property type="entry name" value="AAA"/>
    <property type="match status" value="2"/>
</dbReference>
<dbReference type="OrthoDB" id="6512918at2759"/>
<evidence type="ECO:0000256" key="2">
    <source>
        <dbReference type="ARBA" id="ARBA00022840"/>
    </source>
</evidence>
<keyword evidence="5" id="KW-1185">Reference proteome</keyword>
<feature type="domain" description="ABC transporter" evidence="3">
    <location>
        <begin position="58"/>
        <end position="291"/>
    </location>
</feature>
<dbReference type="InterPro" id="IPR003593">
    <property type="entry name" value="AAA+_ATPase"/>
</dbReference>
<dbReference type="Gene3D" id="3.40.50.300">
    <property type="entry name" value="P-loop containing nucleotide triphosphate hydrolases"/>
    <property type="match status" value="2"/>
</dbReference>
<dbReference type="GO" id="GO:0005524">
    <property type="term" value="F:ATP binding"/>
    <property type="evidence" value="ECO:0007669"/>
    <property type="project" value="UniProtKB-KW"/>
</dbReference>
<proteinExistence type="predicted"/>
<accession>A0A8J5XT88</accession>
<comment type="caution">
    <text evidence="4">The sequence shown here is derived from an EMBL/GenBank/DDBJ whole genome shotgun (WGS) entry which is preliminary data.</text>
</comment>
<evidence type="ECO:0000259" key="3">
    <source>
        <dbReference type="PROSITE" id="PS50893"/>
    </source>
</evidence>
<dbReference type="EMBL" id="JAGTXO010000005">
    <property type="protein sequence ID" value="KAG8468072.1"/>
    <property type="molecule type" value="Genomic_DNA"/>
</dbReference>
<dbReference type="Proteomes" id="UP000751190">
    <property type="component" value="Unassembled WGS sequence"/>
</dbReference>
<dbReference type="PANTHER" id="PTHR43158">
    <property type="entry name" value="SKFA PEPTIDE EXPORT ATP-BINDING PROTEIN SKFE"/>
    <property type="match status" value="1"/>
</dbReference>
<dbReference type="InterPro" id="IPR027417">
    <property type="entry name" value="P-loop_NTPase"/>
</dbReference>
<dbReference type="InterPro" id="IPR003439">
    <property type="entry name" value="ABC_transporter-like_ATP-bd"/>
</dbReference>
<dbReference type="OMA" id="THICHIE"/>
<dbReference type="PANTHER" id="PTHR43158:SF2">
    <property type="entry name" value="SKFA PEPTIDE EXPORT ATP-BINDING PROTEIN SKFE"/>
    <property type="match status" value="1"/>
</dbReference>
<reference evidence="4" key="1">
    <citation type="submission" date="2021-05" db="EMBL/GenBank/DDBJ databases">
        <title>The genome of the haptophyte Pavlova lutheri (Diacronema luteri, Pavlovales) - a model for lipid biosynthesis in eukaryotic algae.</title>
        <authorList>
            <person name="Hulatt C.J."/>
            <person name="Posewitz M.C."/>
        </authorList>
    </citation>
    <scope>NUCLEOTIDE SEQUENCE</scope>
    <source>
        <strain evidence="4">NIVA-4/92</strain>
    </source>
</reference>
<organism evidence="4 5">
    <name type="scientific">Diacronema lutheri</name>
    <name type="common">Unicellular marine alga</name>
    <name type="synonym">Monochrysis lutheri</name>
    <dbReference type="NCBI Taxonomy" id="2081491"/>
    <lineage>
        <taxon>Eukaryota</taxon>
        <taxon>Haptista</taxon>
        <taxon>Haptophyta</taxon>
        <taxon>Pavlovophyceae</taxon>
        <taxon>Pavlovales</taxon>
        <taxon>Pavlovaceae</taxon>
        <taxon>Diacronema</taxon>
    </lineage>
</organism>
<evidence type="ECO:0000256" key="1">
    <source>
        <dbReference type="ARBA" id="ARBA00022741"/>
    </source>
</evidence>
<name>A0A8J5XT88_DIALT</name>
<dbReference type="AlphaFoldDB" id="A0A8J5XT88"/>
<evidence type="ECO:0000313" key="5">
    <source>
        <dbReference type="Proteomes" id="UP000751190"/>
    </source>
</evidence>
<keyword evidence="1" id="KW-0547">Nucleotide-binding</keyword>
<dbReference type="GO" id="GO:0016887">
    <property type="term" value="F:ATP hydrolysis activity"/>
    <property type="evidence" value="ECO:0007669"/>
    <property type="project" value="InterPro"/>
</dbReference>
<protein>
    <recommendedName>
        <fullName evidence="3">ABC transporter domain-containing protein</fullName>
    </recommendedName>
</protein>
<keyword evidence="2" id="KW-0067">ATP-binding</keyword>
<dbReference type="PROSITE" id="PS50893">
    <property type="entry name" value="ABC_TRANSPORTER_2"/>
    <property type="match status" value="2"/>
</dbReference>
<dbReference type="Pfam" id="PF00005">
    <property type="entry name" value="ABC_tran"/>
    <property type="match status" value="2"/>
</dbReference>
<evidence type="ECO:0000313" key="4">
    <source>
        <dbReference type="EMBL" id="KAG8468072.1"/>
    </source>
</evidence>
<sequence>MLSSSSASAVIEVKNLYFSYEVAQNINSTVKRLVTDESAHGADERKTTRDGGLSLDLPRRQHEAREEIVYKIQLRDISLELPRGARCLMTGSNGSGKSTLLNILGGKHMVSNGDVCVLSRKAFEDTALANEVALLTGNWTRTVAFVGHGVPYQAMAVQTLIDSHSVGVDPARLEELIALLGVKRGWNLTAASDGQRRRVQILLKLLRPFKVLLLDEITTDLDLIVRQDLLAWLKKECDDKAVTVVYCTHIFDGLDGWATHICHIEQTRLRTNAEVGAVPELAVHSAPAAPADGRAAGILFRAIQGWLLEARPDFAALLSAADGRRAAPSAARAPLADAGAHAIDVRALRWSYAPPAGVRGAPTLPPALDGVDVQIAHGERVLLTGANGAGKSSLLRILGGKHMVSAGSVRILGRDAFADVQTLNTRVALLTGDWSRTVACVGSGVPYQADFEAGFMAANALSALKAEKMYDDVLLDARLARLTAALDLDPTWRMNAVSDGQRRRIQILLKLLRPCDIYLMDEVTTDLDLLARQSLLSFLKEESETRGVSVVYATHILDGLDGWPTKLLHVSAGKVVHYGHAEDLALAAADAAQPRARESGSLYRTVRARLRSELEAEGKAAMAAPPPVANVEAAPSTCAAMDVEPPAKPVVSMFASSGGSRFDRFGGAGRQVNMYG</sequence>
<dbReference type="SUPFAM" id="SSF52540">
    <property type="entry name" value="P-loop containing nucleoside triphosphate hydrolases"/>
    <property type="match status" value="2"/>
</dbReference>
<feature type="domain" description="ABC transporter" evidence="3">
    <location>
        <begin position="345"/>
        <end position="597"/>
    </location>
</feature>